<dbReference type="InterPro" id="IPR017900">
    <property type="entry name" value="4Fe4S_Fe_S_CS"/>
</dbReference>
<dbReference type="KEGG" id="aoz:HUE56_08745"/>
<dbReference type="Proteomes" id="UP000192936">
    <property type="component" value="Unassembled WGS sequence"/>
</dbReference>
<dbReference type="PROSITE" id="PS51379">
    <property type="entry name" value="4FE4S_FER_2"/>
    <property type="match status" value="3"/>
</dbReference>
<keyword evidence="8" id="KW-0614">Plasmid</keyword>
<geneLocation type="plasmid" evidence="8 11">
    <name>unnamed4</name>
</geneLocation>
<sequence>MSMMLMIHPDKCTGCRNCELACSMEHEGDFRPKASRIHVYTWEREGFSVPMMCQQCKDAACTTVCMPKAMHRNPANGQVELDQSKCIGCKMCVQACPFGCASWDFLGSQILKCDTCGGDPACATICPTHALEWVEDTVSAQARKRSFATKLKNAFAEV</sequence>
<dbReference type="CDD" id="cd10550">
    <property type="entry name" value="DMSOR_beta_like"/>
    <property type="match status" value="1"/>
</dbReference>
<evidence type="ECO:0000256" key="4">
    <source>
        <dbReference type="ARBA" id="ARBA00022982"/>
    </source>
</evidence>
<feature type="domain" description="4Fe-4S ferredoxin-type" evidence="7">
    <location>
        <begin position="77"/>
        <end position="106"/>
    </location>
</feature>
<dbReference type="PANTHER" id="PTHR42859:SF10">
    <property type="entry name" value="DIMETHYLSULFOXIDE REDUCTASE CHAIN B"/>
    <property type="match status" value="1"/>
</dbReference>
<name>A0A1X7HL30_9PROT</name>
<evidence type="ECO:0000259" key="7">
    <source>
        <dbReference type="PROSITE" id="PS51379"/>
    </source>
</evidence>
<keyword evidence="1" id="KW-0813">Transport</keyword>
<evidence type="ECO:0000256" key="1">
    <source>
        <dbReference type="ARBA" id="ARBA00022448"/>
    </source>
</evidence>
<dbReference type="SUPFAM" id="SSF54862">
    <property type="entry name" value="4Fe-4S ferredoxins"/>
    <property type="match status" value="1"/>
</dbReference>
<keyword evidence="4" id="KW-0249">Electron transport</keyword>
<dbReference type="InterPro" id="IPR050294">
    <property type="entry name" value="RnfB_subfamily"/>
</dbReference>
<dbReference type="AlphaFoldDB" id="A0A1X7HL30"/>
<accession>A0A1X7HL30</accession>
<evidence type="ECO:0000313" key="11">
    <source>
        <dbReference type="Proteomes" id="UP000509702"/>
    </source>
</evidence>
<dbReference type="PROSITE" id="PS00198">
    <property type="entry name" value="4FE4S_FER_1"/>
    <property type="match status" value="1"/>
</dbReference>
<keyword evidence="11" id="KW-1185">Reference proteome</keyword>
<dbReference type="GO" id="GO:0046872">
    <property type="term" value="F:metal ion binding"/>
    <property type="evidence" value="ECO:0007669"/>
    <property type="project" value="UniProtKB-KW"/>
</dbReference>
<evidence type="ECO:0000313" key="8">
    <source>
        <dbReference type="EMBL" id="QKS50606.1"/>
    </source>
</evidence>
<dbReference type="STRING" id="286727.SAMN02982917_6492"/>
<dbReference type="Pfam" id="PF13247">
    <property type="entry name" value="Fer4_11"/>
    <property type="match status" value="1"/>
</dbReference>
<dbReference type="EMBL" id="FXAK01000009">
    <property type="protein sequence ID" value="SMF88708.1"/>
    <property type="molecule type" value="Genomic_DNA"/>
</dbReference>
<evidence type="ECO:0000256" key="5">
    <source>
        <dbReference type="ARBA" id="ARBA00023004"/>
    </source>
</evidence>
<dbReference type="RefSeq" id="WP_085091330.1">
    <property type="nucleotide sequence ID" value="NZ_BSOV01000013.1"/>
</dbReference>
<dbReference type="Pfam" id="PF00037">
    <property type="entry name" value="Fer4"/>
    <property type="match status" value="1"/>
</dbReference>
<evidence type="ECO:0000256" key="2">
    <source>
        <dbReference type="ARBA" id="ARBA00022485"/>
    </source>
</evidence>
<dbReference type="GO" id="GO:0051539">
    <property type="term" value="F:4 iron, 4 sulfur cluster binding"/>
    <property type="evidence" value="ECO:0007669"/>
    <property type="project" value="UniProtKB-KW"/>
</dbReference>
<feature type="domain" description="4Fe-4S ferredoxin-type" evidence="7">
    <location>
        <begin position="112"/>
        <end position="136"/>
    </location>
</feature>
<evidence type="ECO:0000313" key="9">
    <source>
        <dbReference type="EMBL" id="SMF88708.1"/>
    </source>
</evidence>
<keyword evidence="2" id="KW-0004">4Fe-4S</keyword>
<dbReference type="OrthoDB" id="9779457at2"/>
<reference evidence="8 11" key="2">
    <citation type="submission" date="2020-06" db="EMBL/GenBank/DDBJ databases">
        <title>Complete genome of Azosprillum oryzae KACC14407.</title>
        <authorList>
            <person name="Kim M."/>
            <person name="Park Y.-J."/>
            <person name="Shin J.-H."/>
        </authorList>
    </citation>
    <scope>NUCLEOTIDE SEQUENCE [LARGE SCALE GENOMIC DNA]</scope>
    <source>
        <strain evidence="8 11">KACC 14407</strain>
        <plasmid evidence="8 11">unnamed4</plasmid>
    </source>
</reference>
<evidence type="ECO:0000256" key="3">
    <source>
        <dbReference type="ARBA" id="ARBA00022723"/>
    </source>
</evidence>
<feature type="domain" description="4Fe-4S ferredoxin-type" evidence="7">
    <location>
        <begin position="3"/>
        <end position="33"/>
    </location>
</feature>
<dbReference type="PANTHER" id="PTHR42859">
    <property type="entry name" value="OXIDOREDUCTASE"/>
    <property type="match status" value="1"/>
</dbReference>
<dbReference type="Gene3D" id="3.30.70.20">
    <property type="match status" value="2"/>
</dbReference>
<dbReference type="EMBL" id="CP054618">
    <property type="protein sequence ID" value="QKS50606.1"/>
    <property type="molecule type" value="Genomic_DNA"/>
</dbReference>
<keyword evidence="6" id="KW-0411">Iron-sulfur</keyword>
<keyword evidence="3" id="KW-0479">Metal-binding</keyword>
<keyword evidence="5" id="KW-0408">Iron</keyword>
<protein>
    <submittedName>
        <fullName evidence="8">4Fe-4S dicluster domain-containing protein</fullName>
    </submittedName>
    <submittedName>
        <fullName evidence="9">Fe-S-cluster-containing hydrogenase component 2</fullName>
    </submittedName>
</protein>
<dbReference type="Proteomes" id="UP000509702">
    <property type="component" value="Plasmid unnamed4"/>
</dbReference>
<evidence type="ECO:0000256" key="6">
    <source>
        <dbReference type="ARBA" id="ARBA00023014"/>
    </source>
</evidence>
<reference evidence="9 10" key="1">
    <citation type="submission" date="2017-04" db="EMBL/GenBank/DDBJ databases">
        <authorList>
            <person name="Afonso C.L."/>
            <person name="Miller P.J."/>
            <person name="Scott M.A."/>
            <person name="Spackman E."/>
            <person name="Goraichik I."/>
            <person name="Dimitrov K.M."/>
            <person name="Suarez D.L."/>
            <person name="Swayne D.E."/>
        </authorList>
    </citation>
    <scope>NUCLEOTIDE SEQUENCE [LARGE SCALE GENOMIC DNA]</scope>
    <source>
        <strain evidence="9 10">A2P</strain>
    </source>
</reference>
<dbReference type="InterPro" id="IPR017896">
    <property type="entry name" value="4Fe4S_Fe-S-bd"/>
</dbReference>
<evidence type="ECO:0000313" key="10">
    <source>
        <dbReference type="Proteomes" id="UP000192936"/>
    </source>
</evidence>
<proteinExistence type="predicted"/>
<gene>
    <name evidence="8" type="ORF">HUE56_08745</name>
    <name evidence="9" type="ORF">SAMN02982917_6492</name>
</gene>
<organism evidence="9 10">
    <name type="scientific">Azospirillum oryzae</name>
    <dbReference type="NCBI Taxonomy" id="286727"/>
    <lineage>
        <taxon>Bacteria</taxon>
        <taxon>Pseudomonadati</taxon>
        <taxon>Pseudomonadota</taxon>
        <taxon>Alphaproteobacteria</taxon>
        <taxon>Rhodospirillales</taxon>
        <taxon>Azospirillaceae</taxon>
        <taxon>Azospirillum</taxon>
    </lineage>
</organism>